<protein>
    <submittedName>
        <fullName evidence="1">Uncharacterized protein</fullName>
    </submittedName>
</protein>
<proteinExistence type="predicted"/>
<gene>
    <name evidence="1" type="ORF">CINCED_3A001096</name>
</gene>
<organism evidence="1 2">
    <name type="scientific">Cinara cedri</name>
    <dbReference type="NCBI Taxonomy" id="506608"/>
    <lineage>
        <taxon>Eukaryota</taxon>
        <taxon>Metazoa</taxon>
        <taxon>Ecdysozoa</taxon>
        <taxon>Arthropoda</taxon>
        <taxon>Hexapoda</taxon>
        <taxon>Insecta</taxon>
        <taxon>Pterygota</taxon>
        <taxon>Neoptera</taxon>
        <taxon>Paraneoptera</taxon>
        <taxon>Hemiptera</taxon>
        <taxon>Sternorrhyncha</taxon>
        <taxon>Aphidomorpha</taxon>
        <taxon>Aphidoidea</taxon>
        <taxon>Aphididae</taxon>
        <taxon>Lachninae</taxon>
        <taxon>Cinara</taxon>
    </lineage>
</organism>
<accession>A0A5E4MC04</accession>
<dbReference type="AlphaFoldDB" id="A0A5E4MC04"/>
<name>A0A5E4MC04_9HEMI</name>
<dbReference type="EMBL" id="CABPRJ010000115">
    <property type="protein sequence ID" value="VVC27442.1"/>
    <property type="molecule type" value="Genomic_DNA"/>
</dbReference>
<evidence type="ECO:0000313" key="2">
    <source>
        <dbReference type="Proteomes" id="UP000325440"/>
    </source>
</evidence>
<dbReference type="Proteomes" id="UP000325440">
    <property type="component" value="Unassembled WGS sequence"/>
</dbReference>
<reference evidence="1 2" key="1">
    <citation type="submission" date="2019-08" db="EMBL/GenBank/DDBJ databases">
        <authorList>
            <person name="Alioto T."/>
            <person name="Alioto T."/>
            <person name="Gomez Garrido J."/>
        </authorList>
    </citation>
    <scope>NUCLEOTIDE SEQUENCE [LARGE SCALE GENOMIC DNA]</scope>
</reference>
<keyword evidence="2" id="KW-1185">Reference proteome</keyword>
<evidence type="ECO:0000313" key="1">
    <source>
        <dbReference type="EMBL" id="VVC27442.1"/>
    </source>
</evidence>
<sequence length="57" mass="6472">MEYIKQFLGSSLSIVAEQQALHPLLQRKFGSKETGNLTPAALSYISYLRLESLIIFR</sequence>